<evidence type="ECO:0000256" key="5">
    <source>
        <dbReference type="ARBA" id="ARBA00035341"/>
    </source>
</evidence>
<dbReference type="AlphaFoldDB" id="I2GVE5"/>
<evidence type="ECO:0000256" key="4">
    <source>
        <dbReference type="ARBA" id="ARBA00035129"/>
    </source>
</evidence>
<dbReference type="HOGENOM" id="CLU_126121_2_0_1"/>
<dbReference type="InParanoid" id="I2GVE5"/>
<dbReference type="GO" id="GO:0003735">
    <property type="term" value="F:structural constituent of ribosome"/>
    <property type="evidence" value="ECO:0007669"/>
    <property type="project" value="EnsemblFungi"/>
</dbReference>
<dbReference type="PANTHER" id="PTHR28235">
    <property type="entry name" value="PROTEIN FYV4, MITOCHONDRIAL"/>
    <property type="match status" value="1"/>
</dbReference>
<organism evidence="7 8">
    <name type="scientific">Henningerozyma blattae (strain ATCC 34711 / CBS 6284 / DSM 70876 / NBRC 10599 / NRRL Y-10934 / UCD 77-7)</name>
    <name type="common">Yeast</name>
    <name type="synonym">Tetrapisispora blattae</name>
    <dbReference type="NCBI Taxonomy" id="1071380"/>
    <lineage>
        <taxon>Eukaryota</taxon>
        <taxon>Fungi</taxon>
        <taxon>Dikarya</taxon>
        <taxon>Ascomycota</taxon>
        <taxon>Saccharomycotina</taxon>
        <taxon>Saccharomycetes</taxon>
        <taxon>Saccharomycetales</taxon>
        <taxon>Saccharomycetaceae</taxon>
        <taxon>Henningerozyma</taxon>
    </lineage>
</organism>
<dbReference type="FunCoup" id="I2GVE5">
    <property type="interactions" value="155"/>
</dbReference>
<dbReference type="EMBL" id="HE806316">
    <property type="protein sequence ID" value="CCH58097.1"/>
    <property type="molecule type" value="Genomic_DNA"/>
</dbReference>
<evidence type="ECO:0000256" key="3">
    <source>
        <dbReference type="ARBA" id="ARBA00023128"/>
    </source>
</evidence>
<dbReference type="RefSeq" id="XP_004177616.1">
    <property type="nucleotide sequence ID" value="XM_004177568.1"/>
</dbReference>
<dbReference type="GeneID" id="14492880"/>
<accession>I2GVE5</accession>
<dbReference type="GO" id="GO:0005763">
    <property type="term" value="C:mitochondrial small ribosomal subunit"/>
    <property type="evidence" value="ECO:0007669"/>
    <property type="project" value="EnsemblFungi"/>
</dbReference>
<proteinExistence type="inferred from homology"/>
<dbReference type="InterPro" id="IPR039603">
    <property type="entry name" value="Ribosomal_mS41"/>
</dbReference>
<dbReference type="eggNOG" id="ENOG502SCMV">
    <property type="taxonomic scope" value="Eukaryota"/>
</dbReference>
<keyword evidence="8" id="KW-1185">Reference proteome</keyword>
<dbReference type="Proteomes" id="UP000002866">
    <property type="component" value="Chromosome 1"/>
</dbReference>
<dbReference type="InterPro" id="IPR019083">
    <property type="entry name" value="SAM_Ribosomal_mS41"/>
</dbReference>
<dbReference type="KEGG" id="tbl:TBLA_0A02970"/>
<evidence type="ECO:0000256" key="2">
    <source>
        <dbReference type="ARBA" id="ARBA00010492"/>
    </source>
</evidence>
<comment type="similarity">
    <text evidence="2">Belongs to the mitochondrion-specific ribosomal protein mS41 family.</text>
</comment>
<protein>
    <recommendedName>
        <fullName evidence="4">Small ribosomal subunit protein mS41</fullName>
    </recommendedName>
    <alternativeName>
        <fullName evidence="5">Protein FYV4, mitochondrial</fullName>
    </alternativeName>
</protein>
<dbReference type="Pfam" id="PF09597">
    <property type="entry name" value="SAM_Ribosomal_mS41"/>
    <property type="match status" value="1"/>
</dbReference>
<evidence type="ECO:0000313" key="8">
    <source>
        <dbReference type="Proteomes" id="UP000002866"/>
    </source>
</evidence>
<name>I2GVE5_HENB6</name>
<evidence type="ECO:0000259" key="6">
    <source>
        <dbReference type="SMART" id="SM01238"/>
    </source>
</evidence>
<dbReference type="OMA" id="FENKWEN"/>
<keyword evidence="3" id="KW-0496">Mitochondrion</keyword>
<gene>
    <name evidence="7" type="primary">TBLA0A02970</name>
    <name evidence="7" type="ORF">TBLA_0A02970</name>
</gene>
<dbReference type="SMART" id="SM01238">
    <property type="entry name" value="IGR"/>
    <property type="match status" value="1"/>
</dbReference>
<feature type="domain" description="Small ribosomal subunit protein mS41 SAM" evidence="6">
    <location>
        <begin position="27"/>
        <end position="83"/>
    </location>
</feature>
<dbReference type="STRING" id="1071380.I2GVE5"/>
<dbReference type="OrthoDB" id="18595at2759"/>
<sequence>MLRIQRCFIHSSIKRIIPKPTEEISNVETFLTKIGRNSLELNKVFNNSWNCMFTSTGKFLKQKGVNVRDRRYLLLQLEKFKRNEPLIEYKRGKKGFFGGERKQKANIAKFRNTDGKK</sequence>
<comment type="subcellular location">
    <subcellularLocation>
        <location evidence="1">Mitochondrion</location>
    </subcellularLocation>
</comment>
<evidence type="ECO:0000313" key="7">
    <source>
        <dbReference type="EMBL" id="CCH58097.1"/>
    </source>
</evidence>
<evidence type="ECO:0000256" key="1">
    <source>
        <dbReference type="ARBA" id="ARBA00004173"/>
    </source>
</evidence>
<dbReference type="PANTHER" id="PTHR28235:SF1">
    <property type="entry name" value="SMALL RIBOSOMAL SUBUNIT PROTEIN MS41"/>
    <property type="match status" value="1"/>
</dbReference>
<reference evidence="7 8" key="1">
    <citation type="journal article" date="2011" name="Proc. Natl. Acad. Sci. U.S.A.">
        <title>Evolutionary erosion of yeast sex chromosomes by mating-type switching accidents.</title>
        <authorList>
            <person name="Gordon J.L."/>
            <person name="Armisen D."/>
            <person name="Proux-Wera E."/>
            <person name="Oheigeartaigh S.S."/>
            <person name="Byrne K.P."/>
            <person name="Wolfe K.H."/>
        </authorList>
    </citation>
    <scope>NUCLEOTIDE SEQUENCE [LARGE SCALE GENOMIC DNA]</scope>
    <source>
        <strain evidence="8">ATCC 34711 / CBS 6284 / DSM 70876 / NBRC 10599 / NRRL Y-10934 / UCD 77-7</strain>
    </source>
</reference>